<keyword evidence="2" id="KW-0547">Nucleotide-binding</keyword>
<dbReference type="Gene3D" id="3.30.200.20">
    <property type="entry name" value="Phosphorylase Kinase, domain 1"/>
    <property type="match status" value="1"/>
</dbReference>
<feature type="region of interest" description="Disordered" evidence="4">
    <location>
        <begin position="409"/>
        <end position="432"/>
    </location>
</feature>
<keyword evidence="2" id="KW-0067">ATP-binding</keyword>
<dbReference type="PROSITE" id="PS00107">
    <property type="entry name" value="PROTEIN_KINASE_ATP"/>
    <property type="match status" value="1"/>
</dbReference>
<dbReference type="InterPro" id="IPR000719">
    <property type="entry name" value="Prot_kinase_dom"/>
</dbReference>
<evidence type="ECO:0000259" key="5">
    <source>
        <dbReference type="PROSITE" id="PS50011"/>
    </source>
</evidence>
<feature type="region of interest" description="Disordered" evidence="4">
    <location>
        <begin position="445"/>
        <end position="469"/>
    </location>
</feature>
<dbReference type="PANTHER" id="PTHR48014">
    <property type="entry name" value="SERINE/THREONINE-PROTEIN KINASE FRAY2"/>
    <property type="match status" value="1"/>
</dbReference>
<dbReference type="InterPro" id="IPR047173">
    <property type="entry name" value="STRAD_A/B-like"/>
</dbReference>
<evidence type="ECO:0000256" key="2">
    <source>
        <dbReference type="PROSITE-ProRule" id="PRU10141"/>
    </source>
</evidence>
<dbReference type="Proteomes" id="UP001476247">
    <property type="component" value="Unassembled WGS sequence"/>
</dbReference>
<dbReference type="Pfam" id="PF00069">
    <property type="entry name" value="Pkinase"/>
    <property type="match status" value="1"/>
</dbReference>
<dbReference type="PROSITE" id="PS50011">
    <property type="entry name" value="PROTEIN_KINASE_DOM"/>
    <property type="match status" value="1"/>
</dbReference>
<keyword evidence="7" id="KW-1185">Reference proteome</keyword>
<dbReference type="EMBL" id="BAABUJ010000005">
    <property type="protein sequence ID" value="GAA5796001.1"/>
    <property type="molecule type" value="Genomic_DNA"/>
</dbReference>
<dbReference type="InterPro" id="IPR017441">
    <property type="entry name" value="Protein_kinase_ATP_BS"/>
</dbReference>
<sequence length="754" mass="84801">MERIDSMHSSGSSEDTRGPKPILISTPPAQHHHHQARKSISGIDILNGLKIMTSGSSILNLSTDSNVPPSPVPSQLIPEHHFNQIDDFDIREPIGYGSSAIVYKAIHKPYGKRMALKMIDLDKFERNQIDELRRETALMALSKHPNVLRVYGSFVHGSKLYIVTPFLGGGSCLDIMKTRFPDGLDELSIATILKQALEGLLYLHKNGHIHRDVKAGNLLMDDDGSVLLGDFGVSSSLMETGERGMRKTFVGTPCWMAPEVMEQAEYDYKADIWSFGITCIELATGHAPFAKYPPLKVLMMTLSNDPPTLERDGIIHKYSKLFKEMVDSCLSKDPHKRPSAEKLLLHPFFKQAKRKDYLIKTILVELPPLEQRPRKMMPYKQVTITKTDEWNFDDEEEDIHLLDTNHDQLLQQQQQQQQQQENSKKAPVSKRHISFGDVVVRNNGMIHPAETSPSPPPPPPPSAPIVGTPPRKSRFVIEEASSNLDSIHSSSVRSSSPMLEDEHALSDGEVMKGRFYVNQQQQQTKPVTFNDTPTIHQNGDEYDHLHKIPSQDVLNVDRKSRFEVSSSSSPMLYQPIPLSRDSSSYSSSSNGRSNTTAVTEKRYPMDNSTLTTENIALLTESSRKIGRFELTGGSACSSVDVTPRGSISSGHIEHINTPVHHQSQLSIDSNQFNPQYQIEELIRFNESQRVILQELSLSFKKPTTEDTPYLDQSDITSTVEHLHKLIQQTLGENTDLQKENESLRKELKELKSNQ</sequence>
<evidence type="ECO:0000256" key="1">
    <source>
        <dbReference type="ARBA" id="ARBA00008874"/>
    </source>
</evidence>
<dbReference type="PANTHER" id="PTHR48014:SF21">
    <property type="entry name" value="SERINE_THREONINE-PROTEIN KINASE FRAY2"/>
    <property type="match status" value="1"/>
</dbReference>
<feature type="binding site" evidence="2">
    <location>
        <position position="117"/>
    </location>
    <ligand>
        <name>ATP</name>
        <dbReference type="ChEBI" id="CHEBI:30616"/>
    </ligand>
</feature>
<comment type="similarity">
    <text evidence="1">Belongs to the protein kinase superfamily. STE Ser/Thr protein kinase family. STE20 subfamily.</text>
</comment>
<comment type="caution">
    <text evidence="6">The sequence shown here is derived from an EMBL/GenBank/DDBJ whole genome shotgun (WGS) entry which is preliminary data.</text>
</comment>
<proteinExistence type="inferred from homology"/>
<feature type="compositionally biased region" description="Low complexity" evidence="4">
    <location>
        <begin position="579"/>
        <end position="594"/>
    </location>
</feature>
<feature type="compositionally biased region" description="Low complexity" evidence="4">
    <location>
        <begin position="409"/>
        <end position="420"/>
    </location>
</feature>
<dbReference type="SUPFAM" id="SSF56112">
    <property type="entry name" value="Protein kinase-like (PK-like)"/>
    <property type="match status" value="1"/>
</dbReference>
<evidence type="ECO:0000256" key="4">
    <source>
        <dbReference type="SAM" id="MobiDB-lite"/>
    </source>
</evidence>
<name>A0ABP9XMK5_9FUNG</name>
<feature type="coiled-coil region" evidence="3">
    <location>
        <begin position="726"/>
        <end position="753"/>
    </location>
</feature>
<feature type="compositionally biased region" description="Pro residues" evidence="4">
    <location>
        <begin position="453"/>
        <end position="463"/>
    </location>
</feature>
<dbReference type="InterPro" id="IPR011009">
    <property type="entry name" value="Kinase-like_dom_sf"/>
</dbReference>
<feature type="domain" description="Protein kinase" evidence="5">
    <location>
        <begin position="88"/>
        <end position="349"/>
    </location>
</feature>
<evidence type="ECO:0000313" key="6">
    <source>
        <dbReference type="EMBL" id="GAA5796001.1"/>
    </source>
</evidence>
<dbReference type="SMART" id="SM00220">
    <property type="entry name" value="S_TKc"/>
    <property type="match status" value="1"/>
</dbReference>
<evidence type="ECO:0000313" key="7">
    <source>
        <dbReference type="Proteomes" id="UP001476247"/>
    </source>
</evidence>
<feature type="region of interest" description="Disordered" evidence="4">
    <location>
        <begin position="564"/>
        <end position="601"/>
    </location>
</feature>
<reference evidence="6 7" key="1">
    <citation type="submission" date="2024-04" db="EMBL/GenBank/DDBJ databases">
        <title>genome sequences of Mucor flavus KT1a and Helicostylum pulchrum KT1b strains isolation_sourced from the surface of a dry-aged beef.</title>
        <authorList>
            <person name="Toyotome T."/>
            <person name="Hosono M."/>
            <person name="Torimaru M."/>
            <person name="Fukuda K."/>
            <person name="Mikami N."/>
        </authorList>
    </citation>
    <scope>NUCLEOTIDE SEQUENCE [LARGE SCALE GENOMIC DNA]</scope>
    <source>
        <strain evidence="6 7">KT1b</strain>
    </source>
</reference>
<feature type="region of interest" description="Disordered" evidence="4">
    <location>
        <begin position="1"/>
        <end position="38"/>
    </location>
</feature>
<organism evidence="6 7">
    <name type="scientific">Helicostylum pulchrum</name>
    <dbReference type="NCBI Taxonomy" id="562976"/>
    <lineage>
        <taxon>Eukaryota</taxon>
        <taxon>Fungi</taxon>
        <taxon>Fungi incertae sedis</taxon>
        <taxon>Mucoromycota</taxon>
        <taxon>Mucoromycotina</taxon>
        <taxon>Mucoromycetes</taxon>
        <taxon>Mucorales</taxon>
        <taxon>Mucorineae</taxon>
        <taxon>Mucoraceae</taxon>
        <taxon>Helicostylum</taxon>
    </lineage>
</organism>
<accession>A0ABP9XMK5</accession>
<gene>
    <name evidence="6" type="ORF">HPULCUR_001367</name>
</gene>
<dbReference type="Gene3D" id="1.10.510.10">
    <property type="entry name" value="Transferase(Phosphotransferase) domain 1"/>
    <property type="match status" value="1"/>
</dbReference>
<keyword evidence="3" id="KW-0175">Coiled coil</keyword>
<evidence type="ECO:0000256" key="3">
    <source>
        <dbReference type="SAM" id="Coils"/>
    </source>
</evidence>
<protein>
    <recommendedName>
        <fullName evidence="5">Protein kinase domain-containing protein</fullName>
    </recommendedName>
</protein>